<dbReference type="eggNOG" id="COG4233">
    <property type="taxonomic scope" value="Bacteria"/>
</dbReference>
<evidence type="ECO:0000256" key="1">
    <source>
        <dbReference type="ARBA" id="ARBA00004141"/>
    </source>
</evidence>
<keyword evidence="10" id="KW-1185">Reference proteome</keyword>
<dbReference type="CDD" id="cd02953">
    <property type="entry name" value="DsbDgamma"/>
    <property type="match status" value="1"/>
</dbReference>
<feature type="domain" description="Thiol:disulfide interchange protein DsbD N-terminal" evidence="8">
    <location>
        <begin position="29"/>
        <end position="138"/>
    </location>
</feature>
<evidence type="ECO:0000256" key="4">
    <source>
        <dbReference type="ARBA" id="ARBA00022989"/>
    </source>
</evidence>
<evidence type="ECO:0000256" key="3">
    <source>
        <dbReference type="ARBA" id="ARBA00022748"/>
    </source>
</evidence>
<dbReference type="EMBL" id="CP014674">
    <property type="protein sequence ID" value="AOX18318.1"/>
    <property type="molecule type" value="Genomic_DNA"/>
</dbReference>
<dbReference type="KEGG" id="kba:A0U89_11950"/>
<dbReference type="Pfam" id="PF11412">
    <property type="entry name" value="DsbD_N"/>
    <property type="match status" value="1"/>
</dbReference>
<feature type="transmembrane region" description="Helical" evidence="6">
    <location>
        <begin position="354"/>
        <end position="376"/>
    </location>
</feature>
<evidence type="ECO:0000256" key="5">
    <source>
        <dbReference type="ARBA" id="ARBA00023136"/>
    </source>
</evidence>
<evidence type="ECO:0000256" key="2">
    <source>
        <dbReference type="ARBA" id="ARBA00022692"/>
    </source>
</evidence>
<evidence type="ECO:0000259" key="8">
    <source>
        <dbReference type="Pfam" id="PF11412"/>
    </source>
</evidence>
<evidence type="ECO:0000313" key="9">
    <source>
        <dbReference type="EMBL" id="AOX18318.1"/>
    </source>
</evidence>
<dbReference type="Gene3D" id="3.40.30.10">
    <property type="entry name" value="Glutaredoxin"/>
    <property type="match status" value="1"/>
</dbReference>
<dbReference type="InterPro" id="IPR036249">
    <property type="entry name" value="Thioredoxin-like_sf"/>
</dbReference>
<name>A0A1D8UXB1_9PROT</name>
<feature type="transmembrane region" description="Helical" evidence="6">
    <location>
        <begin position="397"/>
        <end position="422"/>
    </location>
</feature>
<evidence type="ECO:0000259" key="7">
    <source>
        <dbReference type="Pfam" id="PF02683"/>
    </source>
</evidence>
<dbReference type="InterPro" id="IPR035671">
    <property type="entry name" value="DsbD_gamma"/>
</dbReference>
<dbReference type="InterPro" id="IPR003834">
    <property type="entry name" value="Cyt_c_assmbl_TM_dom"/>
</dbReference>
<dbReference type="Proteomes" id="UP000179145">
    <property type="component" value="Chromosome"/>
</dbReference>
<feature type="transmembrane region" description="Helical" evidence="6">
    <location>
        <begin position="428"/>
        <end position="454"/>
    </location>
</feature>
<dbReference type="AlphaFoldDB" id="A0A1D8UXB1"/>
<feature type="transmembrane region" description="Helical" evidence="6">
    <location>
        <begin position="466"/>
        <end position="489"/>
    </location>
</feature>
<accession>A0A1D8UXB1</accession>
<feature type="transmembrane region" description="Helical" evidence="6">
    <location>
        <begin position="528"/>
        <end position="548"/>
    </location>
</feature>
<comment type="subcellular location">
    <subcellularLocation>
        <location evidence="1">Membrane</location>
        <topology evidence="1">Multi-pass membrane protein</topology>
    </subcellularLocation>
</comment>
<dbReference type="PANTHER" id="PTHR32234:SF3">
    <property type="entry name" value="SUPPRESSION OF COPPER SENSITIVITY PROTEIN"/>
    <property type="match status" value="1"/>
</dbReference>
<keyword evidence="5 6" id="KW-0472">Membrane</keyword>
<reference evidence="9 10" key="1">
    <citation type="journal article" date="2016" name="Microb. Cell Fact.">
        <title>Dissection of exopolysaccharide biosynthesis in Kozakia baliensis.</title>
        <authorList>
            <person name="Brandt J.U."/>
            <person name="Jakob F."/>
            <person name="Behr J."/>
            <person name="Geissler A.J."/>
            <person name="Vogel R.F."/>
        </authorList>
    </citation>
    <scope>NUCLEOTIDE SEQUENCE [LARGE SCALE GENOMIC DNA]</scope>
    <source>
        <strain evidence="9 10">DSM 14400</strain>
    </source>
</reference>
<evidence type="ECO:0000256" key="6">
    <source>
        <dbReference type="SAM" id="Phobius"/>
    </source>
</evidence>
<sequence>MAQTAWAAESQPVTSEHDVATLVTDRDSVGPDQAVRVGLRLKLKPGWHTYWLNAGDAGEAPTLKVTASGGMKGQSDKIDWPTPVRISEGGLMSYAYTGDVVLPEHLELRGRDGAQLKAHAEWLVCAATCVPESGDFSLDLPGSAQAAAPGVQAPLFDKAEAARPVPSPFAARIAPDGRLSLSGQGLSAHSVSKAWFMPSVSGVIDQVAPQKLEMADGRLSLQLKWLEGAHKNAPLSGIVVLQDAAGQQSPLWIDAESGTAEPMPQAGGKANIGQIVLFAFLGGLILNLMPCVFPVLAMKGLSLARMGGTHRRAQVTSAAFYTGGVMLTFGALGAAMIGLRAAGSAAGWGFQFQSPVFVVAVGWLLFMMALNLLGVFEITTGGIGQDVMPREGHWGDALTGLLAVVVATPCTAPFMGAAIAAALSGPAWAGLAIFLAMGFGLASPYVLIACVPAIPRRMPKPGAWMAVLKQALAFPLLATCVWLLWVAALQRGADVVVIAVGGAVGLGLAAWLFGMGQRQAMLEGASKRVVVCRSLAAVAALLTFASLARVDEGRASSGPVVAQQAGVVPFSEEKLAEARAQGKPVFVDMTAAWCITCMVNERVAIDTPAVQAAFAKRDVVYMKGDWTNRDEKISTYLRQHGRDGVPLYVYYPPHGEEEILPQLLSPGIVQAALKKGSEGGA</sequence>
<organism evidence="9 10">
    <name type="scientific">Kozakia baliensis</name>
    <dbReference type="NCBI Taxonomy" id="153496"/>
    <lineage>
        <taxon>Bacteria</taxon>
        <taxon>Pseudomonadati</taxon>
        <taxon>Pseudomonadota</taxon>
        <taxon>Alphaproteobacteria</taxon>
        <taxon>Acetobacterales</taxon>
        <taxon>Acetobacteraceae</taxon>
        <taxon>Kozakia</taxon>
    </lineage>
</organism>
<feature type="domain" description="Cytochrome C biogenesis protein transmembrane" evidence="7">
    <location>
        <begin position="276"/>
        <end position="484"/>
    </location>
</feature>
<feature type="transmembrane region" description="Helical" evidence="6">
    <location>
        <begin position="275"/>
        <end position="297"/>
    </location>
</feature>
<dbReference type="InterPro" id="IPR028250">
    <property type="entry name" value="DsbDN"/>
</dbReference>
<dbReference type="Pfam" id="PF13899">
    <property type="entry name" value="Thioredoxin_7"/>
    <property type="match status" value="1"/>
</dbReference>
<proteinExistence type="predicted"/>
<gene>
    <name evidence="9" type="ORF">A0U89_11950</name>
</gene>
<dbReference type="eggNOG" id="COG4232">
    <property type="taxonomic scope" value="Bacteria"/>
</dbReference>
<dbReference type="GO" id="GO:0045454">
    <property type="term" value="P:cell redox homeostasis"/>
    <property type="evidence" value="ECO:0007669"/>
    <property type="project" value="TreeGrafter"/>
</dbReference>
<keyword evidence="2 6" id="KW-0812">Transmembrane</keyword>
<keyword evidence="4 6" id="KW-1133">Transmembrane helix</keyword>
<feature type="transmembrane region" description="Helical" evidence="6">
    <location>
        <begin position="318"/>
        <end position="342"/>
    </location>
</feature>
<protein>
    <submittedName>
        <fullName evidence="9">Cytochrome C biogenesis protein</fullName>
    </submittedName>
</protein>
<feature type="transmembrane region" description="Helical" evidence="6">
    <location>
        <begin position="495"/>
        <end position="516"/>
    </location>
</feature>
<dbReference type="GO" id="GO:0017004">
    <property type="term" value="P:cytochrome complex assembly"/>
    <property type="evidence" value="ECO:0007669"/>
    <property type="project" value="UniProtKB-KW"/>
</dbReference>
<dbReference type="Pfam" id="PF02683">
    <property type="entry name" value="DsbD_TM"/>
    <property type="match status" value="1"/>
</dbReference>
<keyword evidence="3" id="KW-0201">Cytochrome c-type biogenesis</keyword>
<dbReference type="GO" id="GO:0016020">
    <property type="term" value="C:membrane"/>
    <property type="evidence" value="ECO:0007669"/>
    <property type="project" value="UniProtKB-SubCell"/>
</dbReference>
<dbReference type="STRING" id="153496.A0U89_11950"/>
<dbReference type="SUPFAM" id="SSF52833">
    <property type="entry name" value="Thioredoxin-like"/>
    <property type="match status" value="1"/>
</dbReference>
<dbReference type="PANTHER" id="PTHR32234">
    <property type="entry name" value="THIOL:DISULFIDE INTERCHANGE PROTEIN DSBD"/>
    <property type="match status" value="1"/>
</dbReference>
<evidence type="ECO:0000313" key="10">
    <source>
        <dbReference type="Proteomes" id="UP000179145"/>
    </source>
</evidence>
<dbReference type="GO" id="GO:0015035">
    <property type="term" value="F:protein-disulfide reductase activity"/>
    <property type="evidence" value="ECO:0007669"/>
    <property type="project" value="TreeGrafter"/>
</dbReference>